<feature type="compositionally biased region" description="Acidic residues" evidence="1">
    <location>
        <begin position="31"/>
        <end position="43"/>
    </location>
</feature>
<comment type="caution">
    <text evidence="2">The sequence shown here is derived from an EMBL/GenBank/DDBJ whole genome shotgun (WGS) entry which is preliminary data.</text>
</comment>
<proteinExistence type="predicted"/>
<dbReference type="SUPFAM" id="SSF117856">
    <property type="entry name" value="AF0104/ALDC/Ptd012-like"/>
    <property type="match status" value="1"/>
</dbReference>
<dbReference type="EMBL" id="JBHFFA010000006">
    <property type="protein sequence ID" value="KAL2620059.1"/>
    <property type="molecule type" value="Genomic_DNA"/>
</dbReference>
<reference evidence="2 3" key="1">
    <citation type="submission" date="2024-09" db="EMBL/GenBank/DDBJ databases">
        <title>Chromosome-scale assembly of Riccia fluitans.</title>
        <authorList>
            <person name="Paukszto L."/>
            <person name="Sawicki J."/>
            <person name="Karawczyk K."/>
            <person name="Piernik-Szablinska J."/>
            <person name="Szczecinska M."/>
            <person name="Mazdziarz M."/>
        </authorList>
    </citation>
    <scope>NUCLEOTIDE SEQUENCE [LARGE SCALE GENOMIC DNA]</scope>
    <source>
        <strain evidence="2">Rf_01</strain>
        <tissue evidence="2">Aerial parts of the thallus</tissue>
    </source>
</reference>
<keyword evidence="3" id="KW-1185">Reference proteome</keyword>
<organism evidence="2 3">
    <name type="scientific">Riccia fluitans</name>
    <dbReference type="NCBI Taxonomy" id="41844"/>
    <lineage>
        <taxon>Eukaryota</taxon>
        <taxon>Viridiplantae</taxon>
        <taxon>Streptophyta</taxon>
        <taxon>Embryophyta</taxon>
        <taxon>Marchantiophyta</taxon>
        <taxon>Marchantiopsida</taxon>
        <taxon>Marchantiidae</taxon>
        <taxon>Marchantiales</taxon>
        <taxon>Ricciaceae</taxon>
        <taxon>Riccia</taxon>
    </lineage>
</organism>
<dbReference type="AlphaFoldDB" id="A0ABD1Y471"/>
<protein>
    <submittedName>
        <fullName evidence="2">Uncharacterized protein</fullName>
    </submittedName>
</protein>
<feature type="region of interest" description="Disordered" evidence="1">
    <location>
        <begin position="30"/>
        <end position="51"/>
    </location>
</feature>
<evidence type="ECO:0000313" key="3">
    <source>
        <dbReference type="Proteomes" id="UP001605036"/>
    </source>
</evidence>
<evidence type="ECO:0000313" key="2">
    <source>
        <dbReference type="EMBL" id="KAL2620059.1"/>
    </source>
</evidence>
<evidence type="ECO:0000256" key="1">
    <source>
        <dbReference type="SAM" id="MobiDB-lite"/>
    </source>
</evidence>
<dbReference type="Gene3D" id="3.30.1330.80">
    <property type="entry name" value="Hypothetical protein, similar to alpha- acetolactate decarboxylase, domain 2"/>
    <property type="match status" value="1"/>
</dbReference>
<accession>A0ABD1Y471</accession>
<name>A0ABD1Y471_9MARC</name>
<dbReference type="Proteomes" id="UP001605036">
    <property type="component" value="Unassembled WGS sequence"/>
</dbReference>
<sequence length="181" mass="20236">MNDDATGSSYSDDPTMDSRSLEVYYLLEELEKPDEENEDDQDNNGDRELEVGTRYRRGLSLSKLLEHNDFAVEILAVPPGNDVVSDVSRLFKTSGALYVQKATGTVSFAVLESPNFRTVQTLSTGPYRIVNMYGPLPGEEDRDIQDALWAQLASEAGVFWGRVLRPLIAETQVDVWLVRGM</sequence>
<gene>
    <name evidence="2" type="ORF">R1flu_000264</name>
</gene>